<dbReference type="InterPro" id="IPR029063">
    <property type="entry name" value="SAM-dependent_MTases_sf"/>
</dbReference>
<accession>A0A1T4T282</accession>
<evidence type="ECO:0000313" key="4">
    <source>
        <dbReference type="EMBL" id="SKA34248.1"/>
    </source>
</evidence>
<evidence type="ECO:0000256" key="1">
    <source>
        <dbReference type="ARBA" id="ARBA00022603"/>
    </source>
</evidence>
<reference evidence="5" key="1">
    <citation type="submission" date="2017-02" db="EMBL/GenBank/DDBJ databases">
        <authorList>
            <person name="Varghese N."/>
            <person name="Submissions S."/>
        </authorList>
    </citation>
    <scope>NUCLEOTIDE SEQUENCE [LARGE SCALE GENOMIC DNA]</scope>
    <source>
        <strain evidence="5">ATCC 27094</strain>
    </source>
</reference>
<dbReference type="CDD" id="cd02440">
    <property type="entry name" value="AdoMet_MTases"/>
    <property type="match status" value="1"/>
</dbReference>
<dbReference type="PANTHER" id="PTHR45875">
    <property type="entry name" value="METHYLTRANSFERASE N6AMT1"/>
    <property type="match status" value="1"/>
</dbReference>
<dbReference type="InterPro" id="IPR052190">
    <property type="entry name" value="Euk-Arch_PrmC-MTase"/>
</dbReference>
<dbReference type="PANTHER" id="PTHR45875:SF1">
    <property type="entry name" value="METHYLTRANSFERASE N6AMT1"/>
    <property type="match status" value="1"/>
</dbReference>
<keyword evidence="1 4" id="KW-0489">Methyltransferase</keyword>
<dbReference type="GO" id="GO:0032259">
    <property type="term" value="P:methylation"/>
    <property type="evidence" value="ECO:0007669"/>
    <property type="project" value="UniProtKB-KW"/>
</dbReference>
<dbReference type="Pfam" id="PF06325">
    <property type="entry name" value="PrmA"/>
    <property type="match status" value="1"/>
</dbReference>
<dbReference type="Proteomes" id="UP000190092">
    <property type="component" value="Unassembled WGS sequence"/>
</dbReference>
<proteinExistence type="predicted"/>
<evidence type="ECO:0000256" key="3">
    <source>
        <dbReference type="ARBA" id="ARBA00022691"/>
    </source>
</evidence>
<dbReference type="Gene3D" id="3.40.50.150">
    <property type="entry name" value="Vaccinia Virus protein VP39"/>
    <property type="match status" value="1"/>
</dbReference>
<dbReference type="STRING" id="225324.SAMN02745126_05503"/>
<dbReference type="GO" id="GO:0008276">
    <property type="term" value="F:protein methyltransferase activity"/>
    <property type="evidence" value="ECO:0007669"/>
    <property type="project" value="TreeGrafter"/>
</dbReference>
<evidence type="ECO:0000256" key="2">
    <source>
        <dbReference type="ARBA" id="ARBA00022679"/>
    </source>
</evidence>
<gene>
    <name evidence="4" type="ORF">SAMN02745126_05503</name>
</gene>
<dbReference type="GO" id="GO:0035657">
    <property type="term" value="C:eRF1 methyltransferase complex"/>
    <property type="evidence" value="ECO:0007669"/>
    <property type="project" value="TreeGrafter"/>
</dbReference>
<dbReference type="RefSeq" id="WP_085937228.1">
    <property type="nucleotide sequence ID" value="NZ_FUWJ01000011.1"/>
</dbReference>
<name>A0A1T4T282_9HYPH</name>
<dbReference type="GO" id="GO:0008757">
    <property type="term" value="F:S-adenosylmethionine-dependent methyltransferase activity"/>
    <property type="evidence" value="ECO:0007669"/>
    <property type="project" value="TreeGrafter"/>
</dbReference>
<dbReference type="OrthoDB" id="9800643at2"/>
<keyword evidence="5" id="KW-1185">Reference proteome</keyword>
<sequence length="235" mass="25089">MTNTVPLLSSRTISTLRPSEYTGALIQALRTAPERIAGAAVIEIGSGSGVILAAMASLGAASLCGVDIEHEAVLAGAELLASLGYGDVSRFHHGNLWEPVQGQRFDLVVANLPHFPMARGKVPGRRPSWSSGGIDGRRLLDPFLDGLGDHLAGRGRAIITHNGFVCLDRSREILRRHGLGAEVIFTTLVHLPPEKMELMTDSVLAAEEGRTILRYGPYAFGEMHIVEIAALQTPG</sequence>
<dbReference type="EMBL" id="FUWJ01000011">
    <property type="protein sequence ID" value="SKA34248.1"/>
    <property type="molecule type" value="Genomic_DNA"/>
</dbReference>
<dbReference type="SUPFAM" id="SSF53335">
    <property type="entry name" value="S-adenosyl-L-methionine-dependent methyltransferases"/>
    <property type="match status" value="1"/>
</dbReference>
<protein>
    <submittedName>
        <fullName evidence="4">Release factor glutamine methyltransferase</fullName>
    </submittedName>
</protein>
<keyword evidence="2 4" id="KW-0808">Transferase</keyword>
<evidence type="ECO:0000313" key="5">
    <source>
        <dbReference type="Proteomes" id="UP000190092"/>
    </source>
</evidence>
<dbReference type="AlphaFoldDB" id="A0A1T4T282"/>
<keyword evidence="3" id="KW-0949">S-adenosyl-L-methionine</keyword>
<organism evidence="4 5">
    <name type="scientific">Enhydrobacter aerosaccus</name>
    <dbReference type="NCBI Taxonomy" id="225324"/>
    <lineage>
        <taxon>Bacteria</taxon>
        <taxon>Pseudomonadati</taxon>
        <taxon>Pseudomonadota</taxon>
        <taxon>Alphaproteobacteria</taxon>
        <taxon>Hyphomicrobiales</taxon>
        <taxon>Enhydrobacter</taxon>
    </lineage>
</organism>